<evidence type="ECO:0000259" key="9">
    <source>
        <dbReference type="Pfam" id="PF01379"/>
    </source>
</evidence>
<comment type="catalytic activity">
    <reaction evidence="7 8">
        <text>4 porphobilinogen + H2O = hydroxymethylbilane + 4 NH4(+)</text>
        <dbReference type="Rhea" id="RHEA:13185"/>
        <dbReference type="ChEBI" id="CHEBI:15377"/>
        <dbReference type="ChEBI" id="CHEBI:28938"/>
        <dbReference type="ChEBI" id="CHEBI:57845"/>
        <dbReference type="ChEBI" id="CHEBI:58126"/>
        <dbReference type="EC" id="2.5.1.61"/>
    </reaction>
</comment>
<dbReference type="PIRSF" id="PIRSF001438">
    <property type="entry name" value="4pyrrol_synth_OHMeBilane_synth"/>
    <property type="match status" value="1"/>
</dbReference>
<evidence type="ECO:0000313" key="11">
    <source>
        <dbReference type="EMBL" id="EPR39695.1"/>
    </source>
</evidence>
<evidence type="ECO:0000313" key="12">
    <source>
        <dbReference type="Proteomes" id="UP000014977"/>
    </source>
</evidence>
<dbReference type="Proteomes" id="UP000014977">
    <property type="component" value="Unassembled WGS sequence"/>
</dbReference>
<protein>
    <recommendedName>
        <fullName evidence="8">Porphobilinogen deaminase</fullName>
        <shortName evidence="8">PBG</shortName>
        <ecNumber evidence="8">2.5.1.61</ecNumber>
    </recommendedName>
    <alternativeName>
        <fullName evidence="8">Hydroxymethylbilane synthase</fullName>
        <shortName evidence="8">HMBS</shortName>
    </alternativeName>
    <alternativeName>
        <fullName evidence="8">Pre-uroporphyrinogen synthase</fullName>
    </alternativeName>
</protein>
<dbReference type="GO" id="GO:0006782">
    <property type="term" value="P:protoporphyrinogen IX biosynthetic process"/>
    <property type="evidence" value="ECO:0007669"/>
    <property type="project" value="UniProtKB-UniRule"/>
</dbReference>
<dbReference type="PROSITE" id="PS00533">
    <property type="entry name" value="PORPHOBILINOGEN_DEAM"/>
    <property type="match status" value="1"/>
</dbReference>
<dbReference type="InterPro" id="IPR036803">
    <property type="entry name" value="Porphobilinogen_deaminase_C_sf"/>
</dbReference>
<dbReference type="FunFam" id="3.40.190.10:FF:000005">
    <property type="entry name" value="Porphobilinogen deaminase"/>
    <property type="match status" value="1"/>
</dbReference>
<dbReference type="SUPFAM" id="SSF54782">
    <property type="entry name" value="Porphobilinogen deaminase (hydroxymethylbilane synthase), C-terminal domain"/>
    <property type="match status" value="1"/>
</dbReference>
<dbReference type="UniPathway" id="UPA00251">
    <property type="reaction ID" value="UER00319"/>
</dbReference>
<name>S7TSM7_DESML</name>
<dbReference type="EC" id="2.5.1.61" evidence="8"/>
<evidence type="ECO:0000256" key="2">
    <source>
        <dbReference type="ARBA" id="ARBA00004735"/>
    </source>
</evidence>
<evidence type="ECO:0000256" key="8">
    <source>
        <dbReference type="HAMAP-Rule" id="MF_00260"/>
    </source>
</evidence>
<comment type="caution">
    <text evidence="11">The sequence shown here is derived from an EMBL/GenBank/DDBJ whole genome shotgun (WGS) entry which is preliminary data.</text>
</comment>
<sequence>MASTTTAQDRTTRHITIGTRGSQLALWQANWARRTIMEKFPGTAVELLIIKTKGDKILDVPLAKVGGKGLFVKEIEDAMLDGRIDAAVHSMKDMPAKIPPGLCIGAVPERETPQDALVSRNRLPLKRLPQGARVGTSSLRRGAQLKSVRPDIEIVPLRGNLDTRLNKLDTERLDAVILAAAGLNRMGLTDRITEMIDTTVMLPAVGQGALCIECRQNDPGIAPVMAALNHAETRKVVMGERAFLNRLEGGCQVPIAAHGTLEGDTYTLIGLVAALDGGTVIRETLSGPAEDAERIGVSLAEHLIAKGAGPILESLKEIHEISR</sequence>
<dbReference type="STRING" id="897.B2D07_19180"/>
<dbReference type="PANTHER" id="PTHR11557">
    <property type="entry name" value="PORPHOBILINOGEN DEAMINASE"/>
    <property type="match status" value="1"/>
</dbReference>
<proteinExistence type="inferred from homology"/>
<dbReference type="Pfam" id="PF01379">
    <property type="entry name" value="Porphobil_deam"/>
    <property type="match status" value="1"/>
</dbReference>
<dbReference type="InterPro" id="IPR000860">
    <property type="entry name" value="HemC"/>
</dbReference>
<comment type="miscellaneous">
    <text evidence="8">The porphobilinogen subunits are added to the dipyrromethane group.</text>
</comment>
<dbReference type="OrthoDB" id="9810298at2"/>
<dbReference type="HAMAP" id="MF_00260">
    <property type="entry name" value="Porphobil_deam"/>
    <property type="match status" value="1"/>
</dbReference>
<dbReference type="Gene3D" id="3.40.190.10">
    <property type="entry name" value="Periplasmic binding protein-like II"/>
    <property type="match status" value="2"/>
</dbReference>
<comment type="cofactor">
    <cofactor evidence="8">
        <name>dipyrromethane</name>
        <dbReference type="ChEBI" id="CHEBI:60342"/>
    </cofactor>
    <text evidence="8">Binds 1 dipyrromethane group covalently.</text>
</comment>
<comment type="similarity">
    <text evidence="3 8">Belongs to the HMBS family.</text>
</comment>
<dbReference type="PATRIC" id="fig|1121405.3.peg.2193"/>
<comment type="function">
    <text evidence="1 8">Tetrapolymerization of the monopyrrole PBG into the hydroxymethylbilane pre-uroporphyrinogen in several discrete steps.</text>
</comment>
<dbReference type="AlphaFoldDB" id="S7TSM7"/>
<keyword evidence="12" id="KW-1185">Reference proteome</keyword>
<evidence type="ECO:0000256" key="1">
    <source>
        <dbReference type="ARBA" id="ARBA00002869"/>
    </source>
</evidence>
<evidence type="ECO:0000256" key="4">
    <source>
        <dbReference type="ARBA" id="ARBA00011245"/>
    </source>
</evidence>
<dbReference type="PANTHER" id="PTHR11557:SF0">
    <property type="entry name" value="PORPHOBILINOGEN DEAMINASE"/>
    <property type="match status" value="1"/>
</dbReference>
<keyword evidence="5 8" id="KW-0808">Transferase</keyword>
<accession>S7TSM7</accession>
<organism evidence="11 12">
    <name type="scientific">Desulfococcus multivorans DSM 2059</name>
    <dbReference type="NCBI Taxonomy" id="1121405"/>
    <lineage>
        <taxon>Bacteria</taxon>
        <taxon>Pseudomonadati</taxon>
        <taxon>Thermodesulfobacteriota</taxon>
        <taxon>Desulfobacteria</taxon>
        <taxon>Desulfobacterales</taxon>
        <taxon>Desulfococcaceae</taxon>
        <taxon>Desulfococcus</taxon>
    </lineage>
</organism>
<dbReference type="GO" id="GO:0004418">
    <property type="term" value="F:hydroxymethylbilane synthase activity"/>
    <property type="evidence" value="ECO:0007669"/>
    <property type="project" value="UniProtKB-UniRule"/>
</dbReference>
<gene>
    <name evidence="8" type="primary">hemC</name>
    <name evidence="11" type="ORF">dsmv_2543</name>
</gene>
<feature type="modified residue" description="S-(dipyrrolylmethanemethyl)cysteine" evidence="8">
    <location>
        <position position="251"/>
    </location>
</feature>
<evidence type="ECO:0000256" key="3">
    <source>
        <dbReference type="ARBA" id="ARBA00005638"/>
    </source>
</evidence>
<dbReference type="Pfam" id="PF03900">
    <property type="entry name" value="Porphobil_deamC"/>
    <property type="match status" value="1"/>
</dbReference>
<comment type="subunit">
    <text evidence="4 8">Monomer.</text>
</comment>
<dbReference type="InterPro" id="IPR022417">
    <property type="entry name" value="Porphobilin_deaminase_N"/>
</dbReference>
<dbReference type="SUPFAM" id="SSF53850">
    <property type="entry name" value="Periplasmic binding protein-like II"/>
    <property type="match status" value="1"/>
</dbReference>
<feature type="domain" description="Porphobilinogen deaminase N-terminal" evidence="9">
    <location>
        <begin position="15"/>
        <end position="220"/>
    </location>
</feature>
<feature type="domain" description="Porphobilinogen deaminase C-terminal" evidence="10">
    <location>
        <begin position="237"/>
        <end position="304"/>
    </location>
</feature>
<dbReference type="InterPro" id="IPR022418">
    <property type="entry name" value="Porphobilinogen_deaminase_C"/>
</dbReference>
<evidence type="ECO:0000259" key="10">
    <source>
        <dbReference type="Pfam" id="PF03900"/>
    </source>
</evidence>
<dbReference type="RefSeq" id="WP_020877300.1">
    <property type="nucleotide sequence ID" value="NZ_ATHJ01000088.1"/>
</dbReference>
<dbReference type="NCBIfam" id="TIGR00212">
    <property type="entry name" value="hemC"/>
    <property type="match status" value="1"/>
</dbReference>
<dbReference type="Gene3D" id="3.30.160.40">
    <property type="entry name" value="Porphobilinogen deaminase, C-terminal domain"/>
    <property type="match status" value="1"/>
</dbReference>
<keyword evidence="6 8" id="KW-0627">Porphyrin biosynthesis</keyword>
<dbReference type="CDD" id="cd13646">
    <property type="entry name" value="PBP2_EcHMBS_like"/>
    <property type="match status" value="1"/>
</dbReference>
<evidence type="ECO:0000256" key="7">
    <source>
        <dbReference type="ARBA" id="ARBA00048169"/>
    </source>
</evidence>
<dbReference type="PRINTS" id="PR00151">
    <property type="entry name" value="PORPHBDMNASE"/>
</dbReference>
<dbReference type="FunFam" id="3.40.190.10:FF:000004">
    <property type="entry name" value="Porphobilinogen deaminase"/>
    <property type="match status" value="1"/>
</dbReference>
<dbReference type="EMBL" id="ATHJ01000088">
    <property type="protein sequence ID" value="EPR39695.1"/>
    <property type="molecule type" value="Genomic_DNA"/>
</dbReference>
<dbReference type="GO" id="GO:0005737">
    <property type="term" value="C:cytoplasm"/>
    <property type="evidence" value="ECO:0007669"/>
    <property type="project" value="UniProtKB-UniRule"/>
</dbReference>
<reference evidence="11 12" key="1">
    <citation type="journal article" date="2013" name="Genome Announc.">
        <title>Draft genome sequences for three mercury-methylating, sulfate-reducing bacteria.</title>
        <authorList>
            <person name="Brown S.D."/>
            <person name="Hurt R.A.Jr."/>
            <person name="Gilmour C.C."/>
            <person name="Elias D.A."/>
        </authorList>
    </citation>
    <scope>NUCLEOTIDE SEQUENCE [LARGE SCALE GENOMIC DNA]</scope>
    <source>
        <strain evidence="11 12">DSM 2059</strain>
    </source>
</reference>
<evidence type="ECO:0000256" key="5">
    <source>
        <dbReference type="ARBA" id="ARBA00022679"/>
    </source>
</evidence>
<dbReference type="InterPro" id="IPR022419">
    <property type="entry name" value="Porphobilin_deaminase_cofac_BS"/>
</dbReference>
<dbReference type="eggNOG" id="COG0181">
    <property type="taxonomic scope" value="Bacteria"/>
</dbReference>
<comment type="pathway">
    <text evidence="2">Porphyrin-containing compound metabolism; protoporphyrin-IX biosynthesis; coproporphyrinogen-III from 5-aminolevulinate: step 2/4.</text>
</comment>
<evidence type="ECO:0000256" key="6">
    <source>
        <dbReference type="ARBA" id="ARBA00023244"/>
    </source>
</evidence>